<dbReference type="SUPFAM" id="SSF53335">
    <property type="entry name" value="S-adenosyl-L-methionine-dependent methyltransferases"/>
    <property type="match status" value="1"/>
</dbReference>
<name>A0A923MBW3_9BURK</name>
<dbReference type="GO" id="GO:0008170">
    <property type="term" value="F:N-methyltransferase activity"/>
    <property type="evidence" value="ECO:0007669"/>
    <property type="project" value="InterPro"/>
</dbReference>
<dbReference type="PROSITE" id="PS00093">
    <property type="entry name" value="N4_MTASE"/>
    <property type="match status" value="1"/>
</dbReference>
<dbReference type="InterPro" id="IPR029063">
    <property type="entry name" value="SAM-dependent_MTases_sf"/>
</dbReference>
<evidence type="ECO:0000313" key="11">
    <source>
        <dbReference type="Proteomes" id="UP000596827"/>
    </source>
</evidence>
<evidence type="ECO:0000259" key="9">
    <source>
        <dbReference type="Pfam" id="PF01555"/>
    </source>
</evidence>
<keyword evidence="11" id="KW-1185">Reference proteome</keyword>
<evidence type="ECO:0000256" key="2">
    <source>
        <dbReference type="ARBA" id="ARBA00022603"/>
    </source>
</evidence>
<keyword evidence="4" id="KW-0949">S-adenosyl-L-methionine</keyword>
<comment type="caution">
    <text evidence="10">The sequence shown here is derived from an EMBL/GenBank/DDBJ whole genome shotgun (WGS) entry which is preliminary data.</text>
</comment>
<evidence type="ECO:0000256" key="8">
    <source>
        <dbReference type="RuleBase" id="RU362026"/>
    </source>
</evidence>
<dbReference type="InterPro" id="IPR001091">
    <property type="entry name" value="RM_Methyltransferase"/>
</dbReference>
<dbReference type="Proteomes" id="UP000596827">
    <property type="component" value="Unassembled WGS sequence"/>
</dbReference>
<dbReference type="GO" id="GO:0032259">
    <property type="term" value="P:methylation"/>
    <property type="evidence" value="ECO:0007669"/>
    <property type="project" value="UniProtKB-KW"/>
</dbReference>
<dbReference type="GO" id="GO:0003677">
    <property type="term" value="F:DNA binding"/>
    <property type="evidence" value="ECO:0007669"/>
    <property type="project" value="UniProtKB-KW"/>
</dbReference>
<evidence type="ECO:0000256" key="3">
    <source>
        <dbReference type="ARBA" id="ARBA00022679"/>
    </source>
</evidence>
<evidence type="ECO:0000256" key="7">
    <source>
        <dbReference type="ARBA" id="ARBA00049120"/>
    </source>
</evidence>
<gene>
    <name evidence="10" type="ORF">H8R02_23945</name>
</gene>
<comment type="catalytic activity">
    <reaction evidence="7">
        <text>a 2'-deoxycytidine in DNA + S-adenosyl-L-methionine = an N(4)-methyl-2'-deoxycytidine in DNA + S-adenosyl-L-homocysteine + H(+)</text>
        <dbReference type="Rhea" id="RHEA:16857"/>
        <dbReference type="Rhea" id="RHEA-COMP:11369"/>
        <dbReference type="Rhea" id="RHEA-COMP:13674"/>
        <dbReference type="ChEBI" id="CHEBI:15378"/>
        <dbReference type="ChEBI" id="CHEBI:57856"/>
        <dbReference type="ChEBI" id="CHEBI:59789"/>
        <dbReference type="ChEBI" id="CHEBI:85452"/>
        <dbReference type="ChEBI" id="CHEBI:137933"/>
        <dbReference type="EC" id="2.1.1.113"/>
    </reaction>
</comment>
<dbReference type="Pfam" id="PF01555">
    <property type="entry name" value="N6_N4_Mtase"/>
    <property type="match status" value="1"/>
</dbReference>
<accession>A0A923MBW3</accession>
<protein>
    <recommendedName>
        <fullName evidence="8">Methyltransferase</fullName>
        <ecNumber evidence="8">2.1.1.-</ecNumber>
    </recommendedName>
</protein>
<sequence length="413" mass="45974">MGEATALAAVLAVYQRRGEVANDCLYAEVKESLGFTDDDYARRETIGRDTRKHCVATRAIRWYQQSLRRMNLVERVPGRRGVWRLRGALEKELTPAAAGMTLVGFSTQLGVALWSSCDVFKGITEPCALILTSPPYALAKPRRYGNPPEREIVEFIVRSLEPIVKNLLPGGSVVVVTGNDVFVSGTPARSLYVERLVLALHEELGLALMDRLVWHQKNKAPGPMAWASGTRQQLNVAYEHCLWFTNDPIRCFADNRRVLMPHSEQHRKLMEAGGERRDLSSADGAYTLRAGRSFAQSTPGRIPRNVLEFTQHGREIAEARRAVRAFGLPLHGAVMPLGLAAFLIRFLTREGDLVVDPFGGFGTTARAAEDAGRRWLMTERIAEYVVGQAIRLRDAAGFRNSIPLDLNHRLSFA</sequence>
<dbReference type="EMBL" id="JACORU010000011">
    <property type="protein sequence ID" value="MBC5767538.1"/>
    <property type="molecule type" value="Genomic_DNA"/>
</dbReference>
<dbReference type="Gene3D" id="3.40.50.150">
    <property type="entry name" value="Vaccinia Virus protein VP39"/>
    <property type="match status" value="1"/>
</dbReference>
<organism evidence="10 11">
    <name type="scientific">Ramlibacter albus</name>
    <dbReference type="NCBI Taxonomy" id="2079448"/>
    <lineage>
        <taxon>Bacteria</taxon>
        <taxon>Pseudomonadati</taxon>
        <taxon>Pseudomonadota</taxon>
        <taxon>Betaproteobacteria</taxon>
        <taxon>Burkholderiales</taxon>
        <taxon>Comamonadaceae</taxon>
        <taxon>Ramlibacter</taxon>
    </lineage>
</organism>
<keyword evidence="5" id="KW-0680">Restriction system</keyword>
<keyword evidence="6" id="KW-0238">DNA-binding</keyword>
<proteinExistence type="inferred from homology"/>
<keyword evidence="2" id="KW-0489">Methyltransferase</keyword>
<dbReference type="EC" id="2.1.1.-" evidence="8"/>
<dbReference type="GO" id="GO:0009307">
    <property type="term" value="P:DNA restriction-modification system"/>
    <property type="evidence" value="ECO:0007669"/>
    <property type="project" value="UniProtKB-KW"/>
</dbReference>
<evidence type="ECO:0000256" key="4">
    <source>
        <dbReference type="ARBA" id="ARBA00022691"/>
    </source>
</evidence>
<feature type="domain" description="DNA methylase N-4/N-6" evidence="9">
    <location>
        <begin position="129"/>
        <end position="385"/>
    </location>
</feature>
<reference evidence="10" key="1">
    <citation type="submission" date="2020-08" db="EMBL/GenBank/DDBJ databases">
        <title>Ramlibacter sp. GTP1 16S ribosomal RNA gene genome sequencing and assembly.</title>
        <authorList>
            <person name="Kang M."/>
        </authorList>
    </citation>
    <scope>NUCLEOTIDE SEQUENCE</scope>
    <source>
        <strain evidence="10">GTP1</strain>
    </source>
</reference>
<dbReference type="InterPro" id="IPR017985">
    <property type="entry name" value="MeTrfase_CN4_CS"/>
</dbReference>
<evidence type="ECO:0000313" key="10">
    <source>
        <dbReference type="EMBL" id="MBC5767538.1"/>
    </source>
</evidence>
<dbReference type="AlphaFoldDB" id="A0A923MBW3"/>
<evidence type="ECO:0000256" key="1">
    <source>
        <dbReference type="ARBA" id="ARBA00010203"/>
    </source>
</evidence>
<evidence type="ECO:0000256" key="5">
    <source>
        <dbReference type="ARBA" id="ARBA00022747"/>
    </source>
</evidence>
<dbReference type="PRINTS" id="PR00508">
    <property type="entry name" value="S21N4MTFRASE"/>
</dbReference>
<evidence type="ECO:0000256" key="6">
    <source>
        <dbReference type="ARBA" id="ARBA00023125"/>
    </source>
</evidence>
<keyword evidence="3" id="KW-0808">Transferase</keyword>
<dbReference type="InterPro" id="IPR002941">
    <property type="entry name" value="DNA_methylase_N4/N6"/>
</dbReference>
<dbReference type="RefSeq" id="WP_187084024.1">
    <property type="nucleotide sequence ID" value="NZ_JACORU010000011.1"/>
</dbReference>
<comment type="similarity">
    <text evidence="1">Belongs to the N(4)/N(6)-methyltransferase family. N(4) subfamily.</text>
</comment>
<dbReference type="GO" id="GO:0015667">
    <property type="term" value="F:site-specific DNA-methyltransferase (cytosine-N4-specific) activity"/>
    <property type="evidence" value="ECO:0007669"/>
    <property type="project" value="UniProtKB-EC"/>
</dbReference>